<reference evidence="3" key="1">
    <citation type="submission" date="2020-10" db="EMBL/GenBank/DDBJ databases">
        <authorList>
            <person name="Gilroy R."/>
        </authorList>
    </citation>
    <scope>NUCLEOTIDE SEQUENCE</scope>
    <source>
        <strain evidence="3">ChiSxjej2B14-8506</strain>
    </source>
</reference>
<feature type="domain" description="HTH cro/C1-type" evidence="2">
    <location>
        <begin position="6"/>
        <end position="60"/>
    </location>
</feature>
<dbReference type="PROSITE" id="PS50943">
    <property type="entry name" value="HTH_CROC1"/>
    <property type="match status" value="1"/>
</dbReference>
<reference evidence="3" key="2">
    <citation type="journal article" date="2021" name="PeerJ">
        <title>Extensive microbial diversity within the chicken gut microbiome revealed by metagenomics and culture.</title>
        <authorList>
            <person name="Gilroy R."/>
            <person name="Ravi A."/>
            <person name="Getino M."/>
            <person name="Pursley I."/>
            <person name="Horton D.L."/>
            <person name="Alikhan N.F."/>
            <person name="Baker D."/>
            <person name="Gharbi K."/>
            <person name="Hall N."/>
            <person name="Watson M."/>
            <person name="Adriaenssens E.M."/>
            <person name="Foster-Nyarko E."/>
            <person name="Jarju S."/>
            <person name="Secka A."/>
            <person name="Antonio M."/>
            <person name="Oren A."/>
            <person name="Chaudhuri R.R."/>
            <person name="La Ragione R."/>
            <person name="Hildebrand F."/>
            <person name="Pallen M.J."/>
        </authorList>
    </citation>
    <scope>NUCLEOTIDE SEQUENCE</scope>
    <source>
        <strain evidence="3">ChiSxjej2B14-8506</strain>
    </source>
</reference>
<dbReference type="CDD" id="cd00093">
    <property type="entry name" value="HTH_XRE"/>
    <property type="match status" value="1"/>
</dbReference>
<comment type="caution">
    <text evidence="3">The sequence shown here is derived from an EMBL/GenBank/DDBJ whole genome shotgun (WGS) entry which is preliminary data.</text>
</comment>
<dbReference type="SMART" id="SM00530">
    <property type="entry name" value="HTH_XRE"/>
    <property type="match status" value="1"/>
</dbReference>
<evidence type="ECO:0000313" key="4">
    <source>
        <dbReference type="Proteomes" id="UP000824123"/>
    </source>
</evidence>
<dbReference type="EMBL" id="DVNK01000025">
    <property type="protein sequence ID" value="HIU46269.1"/>
    <property type="molecule type" value="Genomic_DNA"/>
</dbReference>
<accession>A0A9D1LQN7</accession>
<dbReference type="PANTHER" id="PTHR46558:SF11">
    <property type="entry name" value="HTH-TYPE TRANSCRIPTIONAL REGULATOR XRE"/>
    <property type="match status" value="1"/>
</dbReference>
<dbReference type="PANTHER" id="PTHR46558">
    <property type="entry name" value="TRACRIPTIONAL REGULATORY PROTEIN-RELATED-RELATED"/>
    <property type="match status" value="1"/>
</dbReference>
<organism evidence="3 4">
    <name type="scientific">Candidatus Fimadaptatus faecigallinarum</name>
    <dbReference type="NCBI Taxonomy" id="2840814"/>
    <lineage>
        <taxon>Bacteria</taxon>
        <taxon>Bacillati</taxon>
        <taxon>Bacillota</taxon>
        <taxon>Clostridia</taxon>
        <taxon>Eubacteriales</taxon>
        <taxon>Candidatus Fimadaptatus</taxon>
    </lineage>
</organism>
<protein>
    <submittedName>
        <fullName evidence="3">Helix-turn-helix transcriptional regulator</fullName>
    </submittedName>
</protein>
<keyword evidence="1" id="KW-0238">DNA-binding</keyword>
<dbReference type="SUPFAM" id="SSF47413">
    <property type="entry name" value="lambda repressor-like DNA-binding domains"/>
    <property type="match status" value="1"/>
</dbReference>
<evidence type="ECO:0000313" key="3">
    <source>
        <dbReference type="EMBL" id="HIU46269.1"/>
    </source>
</evidence>
<dbReference type="InterPro" id="IPR010982">
    <property type="entry name" value="Lambda_DNA-bd_dom_sf"/>
</dbReference>
<name>A0A9D1LQN7_9FIRM</name>
<gene>
    <name evidence="3" type="ORF">IAC59_03305</name>
</gene>
<dbReference type="AlphaFoldDB" id="A0A9D1LQN7"/>
<sequence length="76" mass="9083">MYYRRLKDLREDHDLTQTQLVEILGMHKTTYTNYEQGKREIPFALVIRLAQLYNVSLDFIAEFTDEPLPLPTKKRP</sequence>
<evidence type="ECO:0000256" key="1">
    <source>
        <dbReference type="ARBA" id="ARBA00023125"/>
    </source>
</evidence>
<dbReference type="Proteomes" id="UP000824123">
    <property type="component" value="Unassembled WGS sequence"/>
</dbReference>
<proteinExistence type="predicted"/>
<dbReference type="Pfam" id="PF01381">
    <property type="entry name" value="HTH_3"/>
    <property type="match status" value="1"/>
</dbReference>
<evidence type="ECO:0000259" key="2">
    <source>
        <dbReference type="PROSITE" id="PS50943"/>
    </source>
</evidence>
<dbReference type="InterPro" id="IPR001387">
    <property type="entry name" value="Cro/C1-type_HTH"/>
</dbReference>
<dbReference type="GO" id="GO:0003677">
    <property type="term" value="F:DNA binding"/>
    <property type="evidence" value="ECO:0007669"/>
    <property type="project" value="UniProtKB-KW"/>
</dbReference>
<dbReference type="Gene3D" id="1.10.260.40">
    <property type="entry name" value="lambda repressor-like DNA-binding domains"/>
    <property type="match status" value="1"/>
</dbReference>